<keyword evidence="3" id="KW-0408">Iron</keyword>
<dbReference type="GO" id="GO:0003824">
    <property type="term" value="F:catalytic activity"/>
    <property type="evidence" value="ECO:0007669"/>
    <property type="project" value="InterPro"/>
</dbReference>
<evidence type="ECO:0000313" key="6">
    <source>
        <dbReference type="EMBL" id="KKK55943.1"/>
    </source>
</evidence>
<evidence type="ECO:0000256" key="2">
    <source>
        <dbReference type="ARBA" id="ARBA00022723"/>
    </source>
</evidence>
<dbReference type="CDD" id="cd01335">
    <property type="entry name" value="Radical_SAM"/>
    <property type="match status" value="1"/>
</dbReference>
<comment type="caution">
    <text evidence="6">The sequence shown here is derived from an EMBL/GenBank/DDBJ whole genome shotgun (WGS) entry which is preliminary data.</text>
</comment>
<keyword evidence="4" id="KW-0411">Iron-sulfur</keyword>
<dbReference type="EMBL" id="LAZR01065245">
    <property type="protein sequence ID" value="KKK55943.1"/>
    <property type="molecule type" value="Genomic_DNA"/>
</dbReference>
<dbReference type="GO" id="GO:0051536">
    <property type="term" value="F:iron-sulfur cluster binding"/>
    <property type="evidence" value="ECO:0007669"/>
    <property type="project" value="UniProtKB-KW"/>
</dbReference>
<dbReference type="InterPro" id="IPR007197">
    <property type="entry name" value="rSAM"/>
</dbReference>
<proteinExistence type="predicted"/>
<organism evidence="6">
    <name type="scientific">marine sediment metagenome</name>
    <dbReference type="NCBI Taxonomy" id="412755"/>
    <lineage>
        <taxon>unclassified sequences</taxon>
        <taxon>metagenomes</taxon>
        <taxon>ecological metagenomes</taxon>
    </lineage>
</organism>
<evidence type="ECO:0000259" key="5">
    <source>
        <dbReference type="PROSITE" id="PS51918"/>
    </source>
</evidence>
<dbReference type="SUPFAM" id="SSF102114">
    <property type="entry name" value="Radical SAM enzymes"/>
    <property type="match status" value="1"/>
</dbReference>
<protein>
    <recommendedName>
        <fullName evidence="5">Radical SAM core domain-containing protein</fullName>
    </recommendedName>
</protein>
<dbReference type="InterPro" id="IPR013785">
    <property type="entry name" value="Aldolase_TIM"/>
</dbReference>
<name>A0A0F8WH71_9ZZZZ</name>
<dbReference type="InterPro" id="IPR050377">
    <property type="entry name" value="Radical_SAM_PqqE_MftC-like"/>
</dbReference>
<evidence type="ECO:0000256" key="4">
    <source>
        <dbReference type="ARBA" id="ARBA00023014"/>
    </source>
</evidence>
<dbReference type="AlphaFoldDB" id="A0A0F8WH71"/>
<gene>
    <name evidence="6" type="ORF">LCGC14_3069500</name>
</gene>
<dbReference type="SFLD" id="SFLDG01067">
    <property type="entry name" value="SPASM/twitch_domain_containing"/>
    <property type="match status" value="1"/>
</dbReference>
<accession>A0A0F8WH71</accession>
<feature type="domain" description="Radical SAM core" evidence="5">
    <location>
        <begin position="32"/>
        <end position="211"/>
    </location>
</feature>
<keyword evidence="1" id="KW-0949">S-adenosyl-L-methionine</keyword>
<dbReference type="PANTHER" id="PTHR11228">
    <property type="entry name" value="RADICAL SAM DOMAIN PROTEIN"/>
    <property type="match status" value="1"/>
</dbReference>
<reference evidence="6" key="1">
    <citation type="journal article" date="2015" name="Nature">
        <title>Complex archaea that bridge the gap between prokaryotes and eukaryotes.</title>
        <authorList>
            <person name="Spang A."/>
            <person name="Saw J.H."/>
            <person name="Jorgensen S.L."/>
            <person name="Zaremba-Niedzwiedzka K."/>
            <person name="Martijn J."/>
            <person name="Lind A.E."/>
            <person name="van Eijk R."/>
            <person name="Schleper C."/>
            <person name="Guy L."/>
            <person name="Ettema T.J."/>
        </authorList>
    </citation>
    <scope>NUCLEOTIDE SEQUENCE</scope>
</reference>
<evidence type="ECO:0000256" key="1">
    <source>
        <dbReference type="ARBA" id="ARBA00022691"/>
    </source>
</evidence>
<feature type="non-terminal residue" evidence="6">
    <location>
        <position position="211"/>
    </location>
</feature>
<dbReference type="SFLD" id="SFLDS00029">
    <property type="entry name" value="Radical_SAM"/>
    <property type="match status" value="1"/>
</dbReference>
<dbReference type="Gene3D" id="3.20.20.70">
    <property type="entry name" value="Aldolase class I"/>
    <property type="match status" value="1"/>
</dbReference>
<dbReference type="PROSITE" id="PS51918">
    <property type="entry name" value="RADICAL_SAM"/>
    <property type="match status" value="1"/>
</dbReference>
<dbReference type="GO" id="GO:0046872">
    <property type="term" value="F:metal ion binding"/>
    <property type="evidence" value="ECO:0007669"/>
    <property type="project" value="UniProtKB-KW"/>
</dbReference>
<keyword evidence="2" id="KW-0479">Metal-binding</keyword>
<dbReference type="Pfam" id="PF04055">
    <property type="entry name" value="Radical_SAM"/>
    <property type="match status" value="1"/>
</dbReference>
<evidence type="ECO:0000256" key="3">
    <source>
        <dbReference type="ARBA" id="ARBA00023004"/>
    </source>
</evidence>
<dbReference type="PANTHER" id="PTHR11228:SF7">
    <property type="entry name" value="PQQA PEPTIDE CYCLASE"/>
    <property type="match status" value="1"/>
</dbReference>
<sequence length="211" mass="23542">MSKEWSSPYNPFNSWKALTHTDKFQAILDGEPSSPIVVNLDLTNICNYDCGFCMFKNSKRADETSTTFRNNESLPNGYALTLPKLWKDWGVKAVCLAGGGEPTLHKDCKDFIKECNKQGLELGFVSNGYLVNTKDWYQTIVKNAKFVGFSIDAGNPTDYAKVKGVPKEYFGKVITNLANIAKVKKDLGSKGQVGFKFLLDKDNQHTIYEAA</sequence>
<dbReference type="InterPro" id="IPR058240">
    <property type="entry name" value="rSAM_sf"/>
</dbReference>